<accession>A0A2A6BKY0</accession>
<evidence type="ECO:0000313" key="1">
    <source>
        <dbReference type="EnsemblMetazoa" id="PPA35775.1"/>
    </source>
</evidence>
<name>A0A2A6BKY0_PRIPA</name>
<evidence type="ECO:0000313" key="2">
    <source>
        <dbReference type="Proteomes" id="UP000005239"/>
    </source>
</evidence>
<reference evidence="1" key="2">
    <citation type="submission" date="2022-06" db="UniProtKB">
        <authorList>
            <consortium name="EnsemblMetazoa"/>
        </authorList>
    </citation>
    <scope>IDENTIFICATION</scope>
    <source>
        <strain evidence="1">PS312</strain>
    </source>
</reference>
<keyword evidence="2" id="KW-1185">Reference proteome</keyword>
<dbReference type="Proteomes" id="UP000005239">
    <property type="component" value="Unassembled WGS sequence"/>
</dbReference>
<organism evidence="1 2">
    <name type="scientific">Pristionchus pacificus</name>
    <name type="common">Parasitic nematode worm</name>
    <dbReference type="NCBI Taxonomy" id="54126"/>
    <lineage>
        <taxon>Eukaryota</taxon>
        <taxon>Metazoa</taxon>
        <taxon>Ecdysozoa</taxon>
        <taxon>Nematoda</taxon>
        <taxon>Chromadorea</taxon>
        <taxon>Rhabditida</taxon>
        <taxon>Rhabditina</taxon>
        <taxon>Diplogasteromorpha</taxon>
        <taxon>Diplogasteroidea</taxon>
        <taxon>Neodiplogasteridae</taxon>
        <taxon>Pristionchus</taxon>
    </lineage>
</organism>
<dbReference type="EnsemblMetazoa" id="PPA35775.1">
    <property type="protein sequence ID" value="PPA35775.1"/>
    <property type="gene ID" value="WBGene00274144"/>
</dbReference>
<gene>
    <name evidence="1" type="primary">WBGene00274144</name>
</gene>
<protein>
    <submittedName>
        <fullName evidence="1">Uncharacterized protein</fullName>
    </submittedName>
</protein>
<sequence length="33" mass="3477">MRTPAFVPSQQVPTTAPMIATVGYGTAKTDSDH</sequence>
<accession>A0A8R1UM83</accession>
<dbReference type="AlphaFoldDB" id="A0A2A6BKY0"/>
<proteinExistence type="predicted"/>
<reference evidence="2" key="1">
    <citation type="journal article" date="2008" name="Nat. Genet.">
        <title>The Pristionchus pacificus genome provides a unique perspective on nematode lifestyle and parasitism.</title>
        <authorList>
            <person name="Dieterich C."/>
            <person name="Clifton S.W."/>
            <person name="Schuster L.N."/>
            <person name="Chinwalla A."/>
            <person name="Delehaunty K."/>
            <person name="Dinkelacker I."/>
            <person name="Fulton L."/>
            <person name="Fulton R."/>
            <person name="Godfrey J."/>
            <person name="Minx P."/>
            <person name="Mitreva M."/>
            <person name="Roeseler W."/>
            <person name="Tian H."/>
            <person name="Witte H."/>
            <person name="Yang S.P."/>
            <person name="Wilson R.K."/>
            <person name="Sommer R.J."/>
        </authorList>
    </citation>
    <scope>NUCLEOTIDE SEQUENCE [LARGE SCALE GENOMIC DNA]</scope>
    <source>
        <strain evidence="2">PS312</strain>
    </source>
</reference>